<sequence length="112" mass="13265">MHYRKRILKEMNSAIEKKMKQFKKTSIFEKQLQDFIKHGNLMQLLKQSVIALKEEASVIRQMTVIPTMMILTDLKEKWKTVEGNGRITDDGCNSLRHFRSGRRTVNCFISYR</sequence>
<comment type="caution">
    <text evidence="1">The sequence shown here is derived from an EMBL/GenBank/DDBJ whole genome shotgun (WGS) entry which is preliminary data.</text>
</comment>
<evidence type="ECO:0000313" key="1">
    <source>
        <dbReference type="EMBL" id="GBO24795.1"/>
    </source>
</evidence>
<gene>
    <name evidence="1" type="ORF">AVEN_270321_1</name>
</gene>
<protein>
    <submittedName>
        <fullName evidence="1">Uncharacterized protein</fullName>
    </submittedName>
</protein>
<organism evidence="1 2">
    <name type="scientific">Araneus ventricosus</name>
    <name type="common">Orbweaver spider</name>
    <name type="synonym">Epeira ventricosa</name>
    <dbReference type="NCBI Taxonomy" id="182803"/>
    <lineage>
        <taxon>Eukaryota</taxon>
        <taxon>Metazoa</taxon>
        <taxon>Ecdysozoa</taxon>
        <taxon>Arthropoda</taxon>
        <taxon>Chelicerata</taxon>
        <taxon>Arachnida</taxon>
        <taxon>Araneae</taxon>
        <taxon>Araneomorphae</taxon>
        <taxon>Entelegynae</taxon>
        <taxon>Araneoidea</taxon>
        <taxon>Araneidae</taxon>
        <taxon>Araneus</taxon>
    </lineage>
</organism>
<dbReference type="EMBL" id="BGPR01047756">
    <property type="protein sequence ID" value="GBO24795.1"/>
    <property type="molecule type" value="Genomic_DNA"/>
</dbReference>
<keyword evidence="2" id="KW-1185">Reference proteome</keyword>
<accession>A0A4Y2VHR0</accession>
<name>A0A4Y2VHR0_ARAVE</name>
<evidence type="ECO:0000313" key="2">
    <source>
        <dbReference type="Proteomes" id="UP000499080"/>
    </source>
</evidence>
<proteinExistence type="predicted"/>
<dbReference type="Proteomes" id="UP000499080">
    <property type="component" value="Unassembled WGS sequence"/>
</dbReference>
<dbReference type="AlphaFoldDB" id="A0A4Y2VHR0"/>
<reference evidence="1 2" key="1">
    <citation type="journal article" date="2019" name="Sci. Rep.">
        <title>Orb-weaving spider Araneus ventricosus genome elucidates the spidroin gene catalogue.</title>
        <authorList>
            <person name="Kono N."/>
            <person name="Nakamura H."/>
            <person name="Ohtoshi R."/>
            <person name="Moran D.A.P."/>
            <person name="Shinohara A."/>
            <person name="Yoshida Y."/>
            <person name="Fujiwara M."/>
            <person name="Mori M."/>
            <person name="Tomita M."/>
            <person name="Arakawa K."/>
        </authorList>
    </citation>
    <scope>NUCLEOTIDE SEQUENCE [LARGE SCALE GENOMIC DNA]</scope>
</reference>